<dbReference type="PANTHER" id="PTHR47751">
    <property type="entry name" value="SUPERFAMILY HYDROLASE, PUTATIVE (AFU_ORTHOLOGUE AFUA_2G16580)-RELATED"/>
    <property type="match status" value="1"/>
</dbReference>
<dbReference type="InterPro" id="IPR051411">
    <property type="entry name" value="Polyketide_trans_af380"/>
</dbReference>
<comment type="caution">
    <text evidence="2">The sequence shown here is derived from an EMBL/GenBank/DDBJ whole genome shotgun (WGS) entry which is preliminary data.</text>
</comment>
<dbReference type="InterPro" id="IPR029058">
    <property type="entry name" value="AB_hydrolase_fold"/>
</dbReference>
<proteinExistence type="predicted"/>
<dbReference type="SUPFAM" id="SSF53474">
    <property type="entry name" value="alpha/beta-Hydrolases"/>
    <property type="match status" value="1"/>
</dbReference>
<keyword evidence="2" id="KW-0378">Hydrolase</keyword>
<gene>
    <name evidence="2" type="ORF">CTM53_11695</name>
</gene>
<evidence type="ECO:0000313" key="2">
    <source>
        <dbReference type="EMBL" id="PJI19339.1"/>
    </source>
</evidence>
<dbReference type="GO" id="GO:0016787">
    <property type="term" value="F:hydrolase activity"/>
    <property type="evidence" value="ECO:0007669"/>
    <property type="project" value="UniProtKB-KW"/>
</dbReference>
<dbReference type="Gene3D" id="3.40.50.1820">
    <property type="entry name" value="alpha/beta hydrolase"/>
    <property type="match status" value="1"/>
</dbReference>
<evidence type="ECO:0000259" key="1">
    <source>
        <dbReference type="Pfam" id="PF02129"/>
    </source>
</evidence>
<accession>A0AAJ3RS14</accession>
<organism evidence="2 3">
    <name type="scientific">Prevotella intermedia</name>
    <dbReference type="NCBI Taxonomy" id="28131"/>
    <lineage>
        <taxon>Bacteria</taxon>
        <taxon>Pseudomonadati</taxon>
        <taxon>Bacteroidota</taxon>
        <taxon>Bacteroidia</taxon>
        <taxon>Bacteroidales</taxon>
        <taxon>Prevotellaceae</taxon>
        <taxon>Prevotella</taxon>
    </lineage>
</organism>
<reference evidence="2 3" key="1">
    <citation type="submission" date="2017-11" db="EMBL/GenBank/DDBJ databases">
        <title>Genome sequencing of Prevotella intermedia KCOM 2698.</title>
        <authorList>
            <person name="Kook J.-K."/>
            <person name="Park S.-N."/>
            <person name="Lim Y.K."/>
        </authorList>
    </citation>
    <scope>NUCLEOTIDE SEQUENCE [LARGE SCALE GENOMIC DNA]</scope>
    <source>
        <strain evidence="2 3">KCOM 2698</strain>
    </source>
</reference>
<evidence type="ECO:0000313" key="3">
    <source>
        <dbReference type="Proteomes" id="UP000229102"/>
    </source>
</evidence>
<dbReference type="EMBL" id="PENF01000002">
    <property type="protein sequence ID" value="PJI19339.1"/>
    <property type="molecule type" value="Genomic_DNA"/>
</dbReference>
<dbReference type="Pfam" id="PF02129">
    <property type="entry name" value="Peptidase_S15"/>
    <property type="match status" value="1"/>
</dbReference>
<sequence length="336" mass="37297">MQEPTKLEMAQKWDKVFPKSNKVEHKKITFHNHFGIELAADMYVPKGAMGKLPAIAVSGPFGAVKEQSSGLYTQKLAEMGFLTIAFDPSFTGESGGQPRDMFSLDINTEDYQAAVDYLSNLSNVDANRIGILGICGLGGIALNAAANDPRIKATVVSTMYDMPRVGAWGYNDSGTAEQRYQNKEQIAQLRTKEYATGAQQRAATNTPFDKLTGDEPAFMQQYSEYYTTKRGFHERSVNSKNGWKLQAMTGWMNNNILAHPEDLRNAVLIVHGEKAHSRYMGEDTFKKLTGNNKQLYIVPGANHTDLYDGGNNNYIPFDKIRGVSGLFAIIKNSIRE</sequence>
<dbReference type="AlphaFoldDB" id="A0AAJ3RS14"/>
<protein>
    <submittedName>
        <fullName evidence="2">Alpha/beta hydrolase</fullName>
    </submittedName>
</protein>
<dbReference type="Gene3D" id="1.10.10.800">
    <property type="match status" value="1"/>
</dbReference>
<dbReference type="InterPro" id="IPR000383">
    <property type="entry name" value="Xaa-Pro-like_dom"/>
</dbReference>
<name>A0AAJ3RS14_PREIN</name>
<feature type="domain" description="Xaa-Pro dipeptidyl-peptidase-like" evidence="1">
    <location>
        <begin position="35"/>
        <end position="300"/>
    </location>
</feature>
<dbReference type="Proteomes" id="UP000229102">
    <property type="component" value="Unassembled WGS sequence"/>
</dbReference>
<dbReference type="PANTHER" id="PTHR47751:SF1">
    <property type="entry name" value="SUPERFAMILY HYDROLASE, PUTATIVE (AFU_ORTHOLOGUE AFUA_2G16580)-RELATED"/>
    <property type="match status" value="1"/>
</dbReference>